<dbReference type="Proteomes" id="UP000657574">
    <property type="component" value="Unassembled WGS sequence"/>
</dbReference>
<reference evidence="1" key="1">
    <citation type="journal article" date="2014" name="Int. J. Syst. Evol. Microbiol.">
        <title>Complete genome sequence of Corynebacterium casei LMG S-19264T (=DSM 44701T), isolated from a smear-ripened cheese.</title>
        <authorList>
            <consortium name="US DOE Joint Genome Institute (JGI-PGF)"/>
            <person name="Walter F."/>
            <person name="Albersmeier A."/>
            <person name="Kalinowski J."/>
            <person name="Ruckert C."/>
        </authorList>
    </citation>
    <scope>NUCLEOTIDE SEQUENCE</scope>
    <source>
        <strain evidence="1">JCM 3086</strain>
    </source>
</reference>
<evidence type="ECO:0000313" key="1">
    <source>
        <dbReference type="EMBL" id="GGJ03812.1"/>
    </source>
</evidence>
<protein>
    <submittedName>
        <fullName evidence="1">Uncharacterized protein</fullName>
    </submittedName>
</protein>
<organism evidence="1 2">
    <name type="scientific">Streptomyces brasiliensis</name>
    <dbReference type="NCBI Taxonomy" id="1954"/>
    <lineage>
        <taxon>Bacteria</taxon>
        <taxon>Bacillati</taxon>
        <taxon>Actinomycetota</taxon>
        <taxon>Actinomycetes</taxon>
        <taxon>Kitasatosporales</taxon>
        <taxon>Streptomycetaceae</taxon>
        <taxon>Streptomyces</taxon>
    </lineage>
</organism>
<evidence type="ECO:0000313" key="2">
    <source>
        <dbReference type="Proteomes" id="UP000657574"/>
    </source>
</evidence>
<keyword evidence="2" id="KW-1185">Reference proteome</keyword>
<dbReference type="AlphaFoldDB" id="A0A917K9N1"/>
<name>A0A917K9N1_9ACTN</name>
<sequence>MENLGLEMLDVVNLRLGDAQGPQPGSLAEALETLVELQRQGLIRQFRVQAAPAAGRHAAVPVVDGSRFLDGLWVGGRVGKAERLAVTRLPAFGGPLATSWRTVHDTVGADPPE</sequence>
<proteinExistence type="predicted"/>
<comment type="caution">
    <text evidence="1">The sequence shown here is derived from an EMBL/GenBank/DDBJ whole genome shotgun (WGS) entry which is preliminary data.</text>
</comment>
<accession>A0A917K9N1</accession>
<dbReference type="EMBL" id="BMQA01000003">
    <property type="protein sequence ID" value="GGJ03812.1"/>
    <property type="molecule type" value="Genomic_DNA"/>
</dbReference>
<reference evidence="1" key="2">
    <citation type="submission" date="2020-09" db="EMBL/GenBank/DDBJ databases">
        <authorList>
            <person name="Sun Q."/>
            <person name="Ohkuma M."/>
        </authorList>
    </citation>
    <scope>NUCLEOTIDE SEQUENCE</scope>
    <source>
        <strain evidence="1">JCM 3086</strain>
    </source>
</reference>
<gene>
    <name evidence="1" type="ORF">GCM10010121_012670</name>
</gene>